<keyword evidence="4 6" id="KW-0408">Iron</keyword>
<dbReference type="InterPro" id="IPR034457">
    <property type="entry name" value="Organic_radical-activating"/>
</dbReference>
<keyword evidence="3 6" id="KW-0479">Metal-binding</keyword>
<dbReference type="PROSITE" id="PS51918">
    <property type="entry name" value="RADICAL_SAM"/>
    <property type="match status" value="1"/>
</dbReference>
<accession>A0A426TRN1</accession>
<evidence type="ECO:0000256" key="2">
    <source>
        <dbReference type="ARBA" id="ARBA00022691"/>
    </source>
</evidence>
<dbReference type="InterPro" id="IPR058240">
    <property type="entry name" value="rSAM_sf"/>
</dbReference>
<dbReference type="InterPro" id="IPR007197">
    <property type="entry name" value="rSAM"/>
</dbReference>
<dbReference type="InterPro" id="IPR006638">
    <property type="entry name" value="Elp3/MiaA/NifB-like_rSAM"/>
</dbReference>
<dbReference type="NCBIfam" id="TIGR04337">
    <property type="entry name" value="AmmeMemoSam_rS"/>
    <property type="match status" value="1"/>
</dbReference>
<evidence type="ECO:0000256" key="1">
    <source>
        <dbReference type="ARBA" id="ARBA00022485"/>
    </source>
</evidence>
<evidence type="ECO:0000313" key="9">
    <source>
        <dbReference type="Proteomes" id="UP000280307"/>
    </source>
</evidence>
<dbReference type="GO" id="GO:0003824">
    <property type="term" value="F:catalytic activity"/>
    <property type="evidence" value="ECO:0007669"/>
    <property type="project" value="InterPro"/>
</dbReference>
<feature type="binding site" evidence="6">
    <location>
        <position position="84"/>
    </location>
    <ligand>
        <name>[4Fe-4S] cluster</name>
        <dbReference type="ChEBI" id="CHEBI:49883"/>
        <note>4Fe-4S-S-AdoMet</note>
    </ligand>
</feature>
<dbReference type="GO" id="GO:0046872">
    <property type="term" value="F:metal ion binding"/>
    <property type="evidence" value="ECO:0007669"/>
    <property type="project" value="UniProtKB-KW"/>
</dbReference>
<dbReference type="AlphaFoldDB" id="A0A426TRN1"/>
<dbReference type="InterPro" id="IPR027596">
    <property type="entry name" value="AmmeMemoSam_rS"/>
</dbReference>
<dbReference type="CDD" id="cd01335">
    <property type="entry name" value="Radical_SAM"/>
    <property type="match status" value="1"/>
</dbReference>
<dbReference type="Pfam" id="PF04055">
    <property type="entry name" value="Radical_SAM"/>
    <property type="match status" value="1"/>
</dbReference>
<sequence>MSILTQLTTRDPTTSCLRCGLCAHRCIIHAGQVGRCGAMLHQAGQLRALAHGHPVVLHADPIERKPLYHVLPGSKLLSLGTLGCNMACSFCQNWRIAHAHPDAAGEPTPPSAVLEAACAQGCQGIAFTYNEPTIYLDYAAAIMQLAHQAGLICMFKSNGYMTTEALALLPELTAINIDLKSFSDSFYQRICGARLQPVLETIAYLQQRGIWLEITTLLIPGLNDSDEELRALTNWLAALSPTIPWHIWRFHPDHQLTQVPWTQLAHIERAIAIGREAGLHYIYTSNLPGDPHQHTACASCGTLLIERTGNRTSAMHLVGGGCAFCGAKLPGRWG</sequence>
<evidence type="ECO:0000313" key="8">
    <source>
        <dbReference type="EMBL" id="RRR66149.1"/>
    </source>
</evidence>
<evidence type="ECO:0000259" key="7">
    <source>
        <dbReference type="PROSITE" id="PS51918"/>
    </source>
</evidence>
<comment type="cofactor">
    <cofactor evidence="6">
        <name>[4Fe-4S] cluster</name>
        <dbReference type="ChEBI" id="CHEBI:49883"/>
    </cofactor>
    <text evidence="6">Binds 1 [4Fe-4S] cluster. The cluster is coordinated with 3 cysteines and an exchangeable S-adenosyl-L-methionine.</text>
</comment>
<evidence type="ECO:0000256" key="5">
    <source>
        <dbReference type="ARBA" id="ARBA00023014"/>
    </source>
</evidence>
<dbReference type="PIRSF" id="PIRSF004869">
    <property type="entry name" value="PflX_prd"/>
    <property type="match status" value="1"/>
</dbReference>
<evidence type="ECO:0000256" key="6">
    <source>
        <dbReference type="PIRSR" id="PIRSR004869-50"/>
    </source>
</evidence>
<dbReference type="PANTHER" id="PTHR30352">
    <property type="entry name" value="PYRUVATE FORMATE-LYASE-ACTIVATING ENZYME"/>
    <property type="match status" value="1"/>
</dbReference>
<dbReference type="SUPFAM" id="SSF102114">
    <property type="entry name" value="Radical SAM enzymes"/>
    <property type="match status" value="1"/>
</dbReference>
<dbReference type="SMART" id="SM00729">
    <property type="entry name" value="Elp3"/>
    <property type="match status" value="1"/>
</dbReference>
<dbReference type="GO" id="GO:0051539">
    <property type="term" value="F:4 iron, 4 sulfur cluster binding"/>
    <property type="evidence" value="ECO:0007669"/>
    <property type="project" value="UniProtKB-KW"/>
</dbReference>
<dbReference type="SFLD" id="SFLDS00029">
    <property type="entry name" value="Radical_SAM"/>
    <property type="match status" value="1"/>
</dbReference>
<keyword evidence="5 6" id="KW-0411">Iron-sulfur</keyword>
<dbReference type="InterPro" id="IPR016431">
    <property type="entry name" value="Pyrv-formate_lyase-activ_prd"/>
</dbReference>
<dbReference type="EMBL" id="RSAS01000880">
    <property type="protein sequence ID" value="RRR66149.1"/>
    <property type="molecule type" value="Genomic_DNA"/>
</dbReference>
<evidence type="ECO:0000256" key="4">
    <source>
        <dbReference type="ARBA" id="ARBA00023004"/>
    </source>
</evidence>
<keyword evidence="1" id="KW-0004">4Fe-4S</keyword>
<feature type="binding site" evidence="6">
    <location>
        <position position="91"/>
    </location>
    <ligand>
        <name>[4Fe-4S] cluster</name>
        <dbReference type="ChEBI" id="CHEBI:49883"/>
        <note>4Fe-4S-S-AdoMet</note>
    </ligand>
</feature>
<dbReference type="PANTHER" id="PTHR30352:SF5">
    <property type="entry name" value="PYRUVATE FORMATE-LYASE 1-ACTIVATING ENZYME"/>
    <property type="match status" value="1"/>
</dbReference>
<evidence type="ECO:0000256" key="3">
    <source>
        <dbReference type="ARBA" id="ARBA00022723"/>
    </source>
</evidence>
<feature type="binding site" evidence="6">
    <location>
        <position position="88"/>
    </location>
    <ligand>
        <name>[4Fe-4S] cluster</name>
        <dbReference type="ChEBI" id="CHEBI:49883"/>
        <note>4Fe-4S-S-AdoMet</note>
    </ligand>
</feature>
<feature type="domain" description="Radical SAM core" evidence="7">
    <location>
        <begin position="69"/>
        <end position="290"/>
    </location>
</feature>
<dbReference type="Gene3D" id="3.20.20.70">
    <property type="entry name" value="Aldolase class I"/>
    <property type="match status" value="1"/>
</dbReference>
<organism evidence="8 9">
    <name type="scientific">Candidatus Viridilinea halotolerans</name>
    <dbReference type="NCBI Taxonomy" id="2491704"/>
    <lineage>
        <taxon>Bacteria</taxon>
        <taxon>Bacillati</taxon>
        <taxon>Chloroflexota</taxon>
        <taxon>Chloroflexia</taxon>
        <taxon>Chloroflexales</taxon>
        <taxon>Chloroflexineae</taxon>
        <taxon>Oscillochloridaceae</taxon>
        <taxon>Candidatus Viridilinea</taxon>
    </lineage>
</organism>
<dbReference type="InterPro" id="IPR013785">
    <property type="entry name" value="Aldolase_TIM"/>
</dbReference>
<reference evidence="8 9" key="1">
    <citation type="submission" date="2018-12" db="EMBL/GenBank/DDBJ databases">
        <title>Genome Sequence of Candidatus Viridilinea halotolerans isolated from saline sulfide-rich spring.</title>
        <authorList>
            <person name="Grouzdev D.S."/>
            <person name="Burganskaya E.I."/>
            <person name="Krutkina M.S."/>
            <person name="Sukhacheva M.V."/>
            <person name="Gorlenko V.M."/>
        </authorList>
    </citation>
    <scope>NUCLEOTIDE SEQUENCE [LARGE SCALE GENOMIC DNA]</scope>
    <source>
        <strain evidence="8">Chok-6</strain>
    </source>
</reference>
<proteinExistence type="predicted"/>
<protein>
    <submittedName>
        <fullName evidence="8">AmmeMemoRadiSam system radical SAM enzyme</fullName>
    </submittedName>
</protein>
<keyword evidence="2 6" id="KW-0949">S-adenosyl-L-methionine</keyword>
<dbReference type="SFLD" id="SFLDG01101">
    <property type="entry name" value="Uncharacterised_Radical_SAM_Su"/>
    <property type="match status" value="1"/>
</dbReference>
<gene>
    <name evidence="8" type="primary">amrS</name>
    <name evidence="8" type="ORF">EI684_21175</name>
</gene>
<comment type="caution">
    <text evidence="8">The sequence shown here is derived from an EMBL/GenBank/DDBJ whole genome shotgun (WGS) entry which is preliminary data.</text>
</comment>
<dbReference type="Proteomes" id="UP000280307">
    <property type="component" value="Unassembled WGS sequence"/>
</dbReference>
<name>A0A426TRN1_9CHLR</name>